<dbReference type="PRINTS" id="PR00385">
    <property type="entry name" value="P450"/>
</dbReference>
<dbReference type="EMBL" id="OZ075125">
    <property type="protein sequence ID" value="CAL4931649.1"/>
    <property type="molecule type" value="Genomic_DNA"/>
</dbReference>
<evidence type="ECO:0000256" key="2">
    <source>
        <dbReference type="ARBA" id="ARBA00004370"/>
    </source>
</evidence>
<name>A0ABC8XV71_9POAL</name>
<comment type="subcellular location">
    <subcellularLocation>
        <location evidence="2">Membrane</location>
    </subcellularLocation>
</comment>
<keyword evidence="11 14" id="KW-0472">Membrane</keyword>
<evidence type="ECO:0008006" key="17">
    <source>
        <dbReference type="Google" id="ProtNLM"/>
    </source>
</evidence>
<dbReference type="Proteomes" id="UP001497457">
    <property type="component" value="Chromosome 15b"/>
</dbReference>
<gene>
    <name evidence="15" type="ORF">URODEC1_LOCUS27168</name>
</gene>
<dbReference type="CDD" id="cd11043">
    <property type="entry name" value="CYP90-like"/>
    <property type="match status" value="1"/>
</dbReference>
<dbReference type="GO" id="GO:0016020">
    <property type="term" value="C:membrane"/>
    <property type="evidence" value="ECO:0007669"/>
    <property type="project" value="UniProtKB-SubCell"/>
</dbReference>
<feature type="transmembrane region" description="Helical" evidence="14">
    <location>
        <begin position="286"/>
        <end position="314"/>
    </location>
</feature>
<evidence type="ECO:0000256" key="5">
    <source>
        <dbReference type="ARBA" id="ARBA00022692"/>
    </source>
</evidence>
<dbReference type="InterPro" id="IPR001128">
    <property type="entry name" value="Cyt_P450"/>
</dbReference>
<evidence type="ECO:0000256" key="1">
    <source>
        <dbReference type="ARBA" id="ARBA00001971"/>
    </source>
</evidence>
<keyword evidence="8 13" id="KW-0560">Oxidoreductase</keyword>
<organism evidence="15 16">
    <name type="scientific">Urochloa decumbens</name>
    <dbReference type="NCBI Taxonomy" id="240449"/>
    <lineage>
        <taxon>Eukaryota</taxon>
        <taxon>Viridiplantae</taxon>
        <taxon>Streptophyta</taxon>
        <taxon>Embryophyta</taxon>
        <taxon>Tracheophyta</taxon>
        <taxon>Spermatophyta</taxon>
        <taxon>Magnoliopsida</taxon>
        <taxon>Liliopsida</taxon>
        <taxon>Poales</taxon>
        <taxon>Poaceae</taxon>
        <taxon>PACMAD clade</taxon>
        <taxon>Panicoideae</taxon>
        <taxon>Panicodae</taxon>
        <taxon>Paniceae</taxon>
        <taxon>Melinidinae</taxon>
        <taxon>Urochloa</taxon>
    </lineage>
</organism>
<keyword evidence="5 14" id="KW-0812">Transmembrane</keyword>
<dbReference type="FunFam" id="1.10.630.10:FF:000020">
    <property type="entry name" value="Cytochrome P450 family protein"/>
    <property type="match status" value="1"/>
</dbReference>
<evidence type="ECO:0000256" key="13">
    <source>
        <dbReference type="RuleBase" id="RU000461"/>
    </source>
</evidence>
<dbReference type="InterPro" id="IPR002401">
    <property type="entry name" value="Cyt_P450_E_grp-I"/>
</dbReference>
<dbReference type="PROSITE" id="PS00086">
    <property type="entry name" value="CYTOCHROME_P450"/>
    <property type="match status" value="1"/>
</dbReference>
<comment type="cofactor">
    <cofactor evidence="1 12">
        <name>heme</name>
        <dbReference type="ChEBI" id="CHEBI:30413"/>
    </cofactor>
</comment>
<protein>
    <recommendedName>
        <fullName evidence="17">Cytochrome P450 87A3</fullName>
    </recommendedName>
</protein>
<keyword evidence="4 12" id="KW-0349">Heme</keyword>
<proteinExistence type="inferred from homology"/>
<accession>A0ABC8XV71</accession>
<evidence type="ECO:0000256" key="6">
    <source>
        <dbReference type="ARBA" id="ARBA00022723"/>
    </source>
</evidence>
<dbReference type="GO" id="GO:0004497">
    <property type="term" value="F:monooxygenase activity"/>
    <property type="evidence" value="ECO:0007669"/>
    <property type="project" value="UniProtKB-KW"/>
</dbReference>
<evidence type="ECO:0000256" key="10">
    <source>
        <dbReference type="ARBA" id="ARBA00023033"/>
    </source>
</evidence>
<evidence type="ECO:0000313" key="16">
    <source>
        <dbReference type="Proteomes" id="UP001497457"/>
    </source>
</evidence>
<evidence type="ECO:0000256" key="8">
    <source>
        <dbReference type="ARBA" id="ARBA00023002"/>
    </source>
</evidence>
<dbReference type="Pfam" id="PF00067">
    <property type="entry name" value="p450"/>
    <property type="match status" value="1"/>
</dbReference>
<dbReference type="PANTHER" id="PTHR24286:SF81">
    <property type="entry name" value="CYTOCHROME P450 FAMILY PROTEIN, EXPRESSED"/>
    <property type="match status" value="1"/>
</dbReference>
<evidence type="ECO:0000313" key="15">
    <source>
        <dbReference type="EMBL" id="CAL4931649.1"/>
    </source>
</evidence>
<feature type="transmembrane region" description="Helical" evidence="14">
    <location>
        <begin position="12"/>
        <end position="33"/>
    </location>
</feature>
<keyword evidence="7 14" id="KW-1133">Transmembrane helix</keyword>
<reference evidence="16" key="1">
    <citation type="submission" date="2024-06" db="EMBL/GenBank/DDBJ databases">
        <authorList>
            <person name="Ryan C."/>
        </authorList>
    </citation>
    <scope>NUCLEOTIDE SEQUENCE [LARGE SCALE GENOMIC DNA]</scope>
</reference>
<dbReference type="GO" id="GO:0046872">
    <property type="term" value="F:metal ion binding"/>
    <property type="evidence" value="ECO:0007669"/>
    <property type="project" value="UniProtKB-KW"/>
</dbReference>
<keyword evidence="10 13" id="KW-0503">Monooxygenase</keyword>
<dbReference type="PRINTS" id="PR00463">
    <property type="entry name" value="EP450I"/>
</dbReference>
<evidence type="ECO:0000256" key="9">
    <source>
        <dbReference type="ARBA" id="ARBA00023004"/>
    </source>
</evidence>
<dbReference type="Gene3D" id="1.10.630.10">
    <property type="entry name" value="Cytochrome P450"/>
    <property type="match status" value="1"/>
</dbReference>
<feature type="binding site" description="axial binding residue" evidence="12">
    <location>
        <position position="438"/>
    </location>
    <ligand>
        <name>heme</name>
        <dbReference type="ChEBI" id="CHEBI:30413"/>
    </ligand>
    <ligandPart>
        <name>Fe</name>
        <dbReference type="ChEBI" id="CHEBI:18248"/>
    </ligandPart>
</feature>
<evidence type="ECO:0000256" key="14">
    <source>
        <dbReference type="SAM" id="Phobius"/>
    </source>
</evidence>
<evidence type="ECO:0000256" key="3">
    <source>
        <dbReference type="ARBA" id="ARBA00010617"/>
    </source>
</evidence>
<dbReference type="InterPro" id="IPR017972">
    <property type="entry name" value="Cyt_P450_CS"/>
</dbReference>
<dbReference type="AlphaFoldDB" id="A0ABC8XV71"/>
<dbReference type="SUPFAM" id="SSF48264">
    <property type="entry name" value="Cytochrome P450"/>
    <property type="match status" value="1"/>
</dbReference>
<keyword evidence="6 12" id="KW-0479">Metal-binding</keyword>
<reference evidence="15 16" key="2">
    <citation type="submission" date="2024-10" db="EMBL/GenBank/DDBJ databases">
        <authorList>
            <person name="Ryan C."/>
        </authorList>
    </citation>
    <scope>NUCLEOTIDE SEQUENCE [LARGE SCALE GENOMIC DNA]</scope>
</reference>
<evidence type="ECO:0000256" key="11">
    <source>
        <dbReference type="ARBA" id="ARBA00023136"/>
    </source>
</evidence>
<dbReference type="PANTHER" id="PTHR24286">
    <property type="entry name" value="CYTOCHROME P450 26"/>
    <property type="match status" value="1"/>
</dbReference>
<evidence type="ECO:0000256" key="7">
    <source>
        <dbReference type="ARBA" id="ARBA00022989"/>
    </source>
</evidence>
<evidence type="ECO:0000256" key="12">
    <source>
        <dbReference type="PIRSR" id="PIRSR602401-1"/>
    </source>
</evidence>
<keyword evidence="9 12" id="KW-0408">Iron</keyword>
<comment type="similarity">
    <text evidence="3 13">Belongs to the cytochrome P450 family.</text>
</comment>
<dbReference type="InterPro" id="IPR036396">
    <property type="entry name" value="Cyt_P450_sf"/>
</dbReference>
<keyword evidence="16" id="KW-1185">Reference proteome</keyword>
<evidence type="ECO:0000256" key="4">
    <source>
        <dbReference type="ARBA" id="ARBA00022617"/>
    </source>
</evidence>
<sequence>MDLKSLSIKMGVAPPFVVMGITLVGIWLFQALLKRINRKWQRKAALPPGSMGLPLLGETFEFFARSPSLDLLPFFKRRMERYGPIFKTNLVGKDLIVSLDPEVNHFVLQQEEKAFHIWFPESFMRLLGEENIAKCYGSLHKNTRNLIRRVFGPENLRLVLLHDMQGAVEKCLSSWHDSPSGVELKPALSSMIFGIAAKWMIGHEASVLSGDLWKNFDAFNQGLLSFPIHIPGTAFYRCMQGRNNVMKTLKQVLDDRKKAGTRERMDFIDVVVSELSKENPALSENLALNVLFLLIFASFETTSSALTAAVKFLLENPKALQELEDEHQQIRKRRADPDAEITWEEYKSMKFTSHVINESLRLANVAPVLFRKAIKDVQIKGYTIPEGWIVMICPPAVHFNPTTYDDPSVFNPWRWKDLPEPVGGSKDFIAFGSGLRLCVGIDFARLQMAMFFHFLVTKYRYCTKPNVVTFRSIFFNEKIIMHGTPQFMHVINIVNVVFCDRLKVISGGDMECGPGLWFPNGFRIQLELKK</sequence>